<evidence type="ECO:0000313" key="1">
    <source>
        <dbReference type="EMBL" id="PIP15698.1"/>
    </source>
</evidence>
<dbReference type="AlphaFoldDB" id="A0A2G9Y8X9"/>
<reference evidence="1 2" key="1">
    <citation type="submission" date="2017-09" db="EMBL/GenBank/DDBJ databases">
        <title>Depth-based differentiation of microbial function through sediment-hosted aquifers and enrichment of novel symbionts in the deep terrestrial subsurface.</title>
        <authorList>
            <person name="Probst A.J."/>
            <person name="Ladd B."/>
            <person name="Jarett J.K."/>
            <person name="Geller-Mcgrath D.E."/>
            <person name="Sieber C.M."/>
            <person name="Emerson J.B."/>
            <person name="Anantharaman K."/>
            <person name="Thomas B.C."/>
            <person name="Malmstrom R."/>
            <person name="Stieglmeier M."/>
            <person name="Klingl A."/>
            <person name="Woyke T."/>
            <person name="Ryan C.M."/>
            <person name="Banfield J.F."/>
        </authorList>
    </citation>
    <scope>NUCLEOTIDE SEQUENCE [LARGE SCALE GENOMIC DNA]</scope>
    <source>
        <strain evidence="1">CG23_combo_of_CG06-09_8_20_14_all_48_7</strain>
    </source>
</reference>
<protein>
    <recommendedName>
        <fullName evidence="3">SatD</fullName>
    </recommendedName>
</protein>
<dbReference type="InterPro" id="IPR032580">
    <property type="entry name" value="SatD"/>
</dbReference>
<proteinExistence type="predicted"/>
<accession>A0A2G9Y8X9</accession>
<sequence>MKGDKNYCVIIGDLVASKKLPERGKVQKQLQKIIAKINYKFPGYFISPFTITRGDEIAALPKDISFVPEIVSIIEREMSPLKVRFGVGLGKITTLLYKDAAAVDGPAFYQASDSLGKAKKENVTIVFNTEKPVLDTLINALESLLYLIKDSWTEQQRKIALFYSQYENQREVAKKMDISQPAVTKTLKSISYKKVKQAEEAVDYLLEDFPKSSI</sequence>
<dbReference type="Proteomes" id="UP000230392">
    <property type="component" value="Unassembled WGS sequence"/>
</dbReference>
<name>A0A2G9Y8X9_9BACT</name>
<organism evidence="1 2">
    <name type="scientific">bacterium (Candidatus Ratteibacteria) CG23_combo_of_CG06-09_8_20_14_all_48_7</name>
    <dbReference type="NCBI Taxonomy" id="2014292"/>
    <lineage>
        <taxon>Bacteria</taxon>
        <taxon>Candidatus Ratteibacteria</taxon>
    </lineage>
</organism>
<dbReference type="Pfam" id="PF16264">
    <property type="entry name" value="SatD"/>
    <property type="match status" value="1"/>
</dbReference>
<gene>
    <name evidence="1" type="ORF">COX46_05210</name>
</gene>
<comment type="caution">
    <text evidence="1">The sequence shown here is derived from an EMBL/GenBank/DDBJ whole genome shotgun (WGS) entry which is preliminary data.</text>
</comment>
<evidence type="ECO:0000313" key="2">
    <source>
        <dbReference type="Proteomes" id="UP000230392"/>
    </source>
</evidence>
<evidence type="ECO:0008006" key="3">
    <source>
        <dbReference type="Google" id="ProtNLM"/>
    </source>
</evidence>
<dbReference type="EMBL" id="PCRF01000253">
    <property type="protein sequence ID" value="PIP15698.1"/>
    <property type="molecule type" value="Genomic_DNA"/>
</dbReference>